<protein>
    <recommendedName>
        <fullName evidence="2">Anti-sigma factor antagonist</fullName>
    </recommendedName>
</protein>
<evidence type="ECO:0000256" key="2">
    <source>
        <dbReference type="RuleBase" id="RU003749"/>
    </source>
</evidence>
<feature type="domain" description="STAS" evidence="3">
    <location>
        <begin position="26"/>
        <end position="111"/>
    </location>
</feature>
<dbReference type="Pfam" id="PF01740">
    <property type="entry name" value="STAS"/>
    <property type="match status" value="1"/>
</dbReference>
<name>A0A6J4KXE8_9SPHI</name>
<sequence>MTYRFATEKDLLLVTLAGDLIGGFESETLYRGVEEAIEGGARRCVVDLSGVRFLNSTGIGLLITLLAKFRNRGGDLAIMRPSDQLKKLLIITKLEAIFQSVEQPGEAYSKLIVE</sequence>
<proteinExistence type="inferred from homology"/>
<dbReference type="PROSITE" id="PS50801">
    <property type="entry name" value="STAS"/>
    <property type="match status" value="1"/>
</dbReference>
<evidence type="ECO:0000259" key="3">
    <source>
        <dbReference type="PROSITE" id="PS50801"/>
    </source>
</evidence>
<organism evidence="4">
    <name type="scientific">uncultured Cytophagales bacterium</name>
    <dbReference type="NCBI Taxonomy" id="158755"/>
    <lineage>
        <taxon>Bacteria</taxon>
        <taxon>Pseudomonadati</taxon>
        <taxon>Bacteroidota</taxon>
        <taxon>Sphingobacteriia</taxon>
        <taxon>Sphingobacteriales</taxon>
        <taxon>environmental samples</taxon>
    </lineage>
</organism>
<dbReference type="InterPro" id="IPR036513">
    <property type="entry name" value="STAS_dom_sf"/>
</dbReference>
<dbReference type="PANTHER" id="PTHR33495">
    <property type="entry name" value="ANTI-SIGMA FACTOR ANTAGONIST TM_1081-RELATED-RELATED"/>
    <property type="match status" value="1"/>
</dbReference>
<accession>A0A6J4KXE8</accession>
<dbReference type="CDD" id="cd07043">
    <property type="entry name" value="STAS_anti-anti-sigma_factors"/>
    <property type="match status" value="1"/>
</dbReference>
<dbReference type="InterPro" id="IPR003658">
    <property type="entry name" value="Anti-sigma_ant"/>
</dbReference>
<gene>
    <name evidence="4" type="ORF">AVDCRST_MAG56-6671</name>
</gene>
<dbReference type="Gene3D" id="3.30.750.24">
    <property type="entry name" value="STAS domain"/>
    <property type="match status" value="1"/>
</dbReference>
<dbReference type="AlphaFoldDB" id="A0A6J4KXE8"/>
<reference evidence="4" key="1">
    <citation type="submission" date="2020-02" db="EMBL/GenBank/DDBJ databases">
        <authorList>
            <person name="Meier V. D."/>
        </authorList>
    </citation>
    <scope>NUCLEOTIDE SEQUENCE</scope>
    <source>
        <strain evidence="4">AVDCRST_MAG56</strain>
    </source>
</reference>
<dbReference type="NCBIfam" id="TIGR00377">
    <property type="entry name" value="ant_ant_sig"/>
    <property type="match status" value="1"/>
</dbReference>
<evidence type="ECO:0000256" key="1">
    <source>
        <dbReference type="ARBA" id="ARBA00009013"/>
    </source>
</evidence>
<dbReference type="SUPFAM" id="SSF52091">
    <property type="entry name" value="SpoIIaa-like"/>
    <property type="match status" value="1"/>
</dbReference>
<dbReference type="EMBL" id="CADCTQ010000546">
    <property type="protein sequence ID" value="CAA9315813.1"/>
    <property type="molecule type" value="Genomic_DNA"/>
</dbReference>
<dbReference type="InterPro" id="IPR002645">
    <property type="entry name" value="STAS_dom"/>
</dbReference>
<evidence type="ECO:0000313" key="4">
    <source>
        <dbReference type="EMBL" id="CAA9315813.1"/>
    </source>
</evidence>
<comment type="similarity">
    <text evidence="1 2">Belongs to the anti-sigma-factor antagonist family.</text>
</comment>
<dbReference type="GO" id="GO:0043856">
    <property type="term" value="F:anti-sigma factor antagonist activity"/>
    <property type="evidence" value="ECO:0007669"/>
    <property type="project" value="InterPro"/>
</dbReference>
<dbReference type="PANTHER" id="PTHR33495:SF2">
    <property type="entry name" value="ANTI-SIGMA FACTOR ANTAGONIST TM_1081-RELATED"/>
    <property type="match status" value="1"/>
</dbReference>